<dbReference type="Proteomes" id="UP000653156">
    <property type="component" value="Chromosome"/>
</dbReference>
<comment type="similarity">
    <text evidence="2 7">Belongs to the DadA oxidoreductase family.</text>
</comment>
<keyword evidence="3 7" id="KW-0285">Flavoprotein</keyword>
<dbReference type="PANTHER" id="PTHR13847:SF280">
    <property type="entry name" value="D-AMINO ACID DEHYDROGENASE"/>
    <property type="match status" value="1"/>
</dbReference>
<sequence length="419" mass="46051">MKVLILGAGVVGVSTAWYLAQAGHEVTVLEREDQAAMETSFANAGQLSYGYTTPWAAPGMPQKALKWMTKPHSPLLLRPDGSLYQWQWLWQMWQNCNTRRYTTNKERMVRVSEYSREMFRRMAAEQPDLSFEGRHRGTLQIFRTEKEVNAAKKDIAVLQEYGVPLTVVNNPADVAQYEPALAAVAGKLAGALHLPNDATGDCHMFTQRLAAKCAAAGVTFLYRHRIDAIEADGTHIKAVVANGQRFEADHYVCALGSFSRPLLKTLHINVPVYPVKGYSITLPITNEAAAPVSTVLDETYKVAITRFDQRIRVGGMAELSGYPIRLNPKRKATLDLVVNDLFPGAGNTEAATFWSGLRPMTPDSTPLIGATRYANLSLNTGHGTLGWTMSLGSGKILADLIGGVKPEIETSDLSLVRYV</sequence>
<dbReference type="EC" id="1.4.99.-" evidence="7"/>
<comment type="function">
    <text evidence="7">Oxidative deamination of D-amino acids.</text>
</comment>
<keyword evidence="10" id="KW-1185">Reference proteome</keyword>
<comment type="cofactor">
    <cofactor evidence="1 7">
        <name>FAD</name>
        <dbReference type="ChEBI" id="CHEBI:57692"/>
    </cofactor>
</comment>
<dbReference type="SUPFAM" id="SSF51905">
    <property type="entry name" value="FAD/NAD(P)-binding domain"/>
    <property type="match status" value="1"/>
</dbReference>
<dbReference type="KEGG" id="ptes:JQU52_01620"/>
<accession>A0A892ZI85</accession>
<evidence type="ECO:0000256" key="3">
    <source>
        <dbReference type="ARBA" id="ARBA00022630"/>
    </source>
</evidence>
<evidence type="ECO:0000256" key="5">
    <source>
        <dbReference type="ARBA" id="ARBA00023002"/>
    </source>
</evidence>
<dbReference type="Gene3D" id="3.30.9.10">
    <property type="entry name" value="D-Amino Acid Oxidase, subunit A, domain 2"/>
    <property type="match status" value="1"/>
</dbReference>
<dbReference type="EMBL" id="CP069798">
    <property type="protein sequence ID" value="QRQ82158.1"/>
    <property type="molecule type" value="Genomic_DNA"/>
</dbReference>
<organism evidence="9 10">
    <name type="scientific">Paralysiella testudinis</name>
    <dbReference type="NCBI Taxonomy" id="2809020"/>
    <lineage>
        <taxon>Bacteria</taxon>
        <taxon>Pseudomonadati</taxon>
        <taxon>Pseudomonadota</taxon>
        <taxon>Betaproteobacteria</taxon>
        <taxon>Neisseriales</taxon>
        <taxon>Neisseriaceae</taxon>
        <taxon>Paralysiella</taxon>
    </lineage>
</organism>
<dbReference type="HAMAP" id="MF_01202">
    <property type="entry name" value="DadA"/>
    <property type="match status" value="1"/>
</dbReference>
<dbReference type="InterPro" id="IPR006076">
    <property type="entry name" value="FAD-dep_OxRdtase"/>
</dbReference>
<dbReference type="Gene3D" id="3.50.50.60">
    <property type="entry name" value="FAD/NAD(P)-binding domain"/>
    <property type="match status" value="2"/>
</dbReference>
<name>A0A892ZI85_9NEIS</name>
<proteinExistence type="inferred from homology"/>
<dbReference type="GO" id="GO:0005737">
    <property type="term" value="C:cytoplasm"/>
    <property type="evidence" value="ECO:0007669"/>
    <property type="project" value="TreeGrafter"/>
</dbReference>
<dbReference type="AlphaFoldDB" id="A0A892ZI85"/>
<dbReference type="RefSeq" id="WP_230339450.1">
    <property type="nucleotide sequence ID" value="NZ_CP069798.1"/>
</dbReference>
<dbReference type="InterPro" id="IPR023080">
    <property type="entry name" value="DadA"/>
</dbReference>
<evidence type="ECO:0000256" key="1">
    <source>
        <dbReference type="ARBA" id="ARBA00001974"/>
    </source>
</evidence>
<dbReference type="Pfam" id="PF01266">
    <property type="entry name" value="DAO"/>
    <property type="match status" value="1"/>
</dbReference>
<dbReference type="FunFam" id="3.50.50.60:FF:000020">
    <property type="entry name" value="D-amino acid dehydrogenase"/>
    <property type="match status" value="1"/>
</dbReference>
<protein>
    <recommendedName>
        <fullName evidence="7">D-amino acid dehydrogenase</fullName>
        <ecNumber evidence="7">1.4.99.-</ecNumber>
    </recommendedName>
</protein>
<dbReference type="GO" id="GO:0008718">
    <property type="term" value="F:D-amino-acid dehydrogenase activity"/>
    <property type="evidence" value="ECO:0007669"/>
    <property type="project" value="UniProtKB-UniRule"/>
</dbReference>
<reference evidence="9" key="1">
    <citation type="submission" date="2021-02" db="EMBL/GenBank/DDBJ databases">
        <title>Neisseriaceae sp. 26B isolated from the cloaca of a Common Toad-headed Turtle (Mesoclemmys nasuta).</title>
        <authorList>
            <person name="Spergser J."/>
            <person name="Busse H.-J."/>
        </authorList>
    </citation>
    <scope>NUCLEOTIDE SEQUENCE</scope>
    <source>
        <strain evidence="9">26B</strain>
    </source>
</reference>
<keyword evidence="5 7" id="KW-0560">Oxidoreductase</keyword>
<evidence type="ECO:0000313" key="10">
    <source>
        <dbReference type="Proteomes" id="UP000653156"/>
    </source>
</evidence>
<dbReference type="PANTHER" id="PTHR13847">
    <property type="entry name" value="SARCOSINE DEHYDROGENASE-RELATED"/>
    <property type="match status" value="1"/>
</dbReference>
<dbReference type="SUPFAM" id="SSF54373">
    <property type="entry name" value="FAD-linked reductases, C-terminal domain"/>
    <property type="match status" value="1"/>
</dbReference>
<evidence type="ECO:0000259" key="8">
    <source>
        <dbReference type="Pfam" id="PF01266"/>
    </source>
</evidence>
<dbReference type="GO" id="GO:0055130">
    <property type="term" value="P:D-alanine catabolic process"/>
    <property type="evidence" value="ECO:0007669"/>
    <property type="project" value="TreeGrafter"/>
</dbReference>
<dbReference type="InterPro" id="IPR036188">
    <property type="entry name" value="FAD/NAD-bd_sf"/>
</dbReference>
<dbReference type="NCBIfam" id="NF001933">
    <property type="entry name" value="PRK00711.1"/>
    <property type="match status" value="1"/>
</dbReference>
<dbReference type="GO" id="GO:0005886">
    <property type="term" value="C:plasma membrane"/>
    <property type="evidence" value="ECO:0007669"/>
    <property type="project" value="TreeGrafter"/>
</dbReference>
<evidence type="ECO:0000313" key="9">
    <source>
        <dbReference type="EMBL" id="QRQ82158.1"/>
    </source>
</evidence>
<feature type="domain" description="FAD dependent oxidoreductase" evidence="8">
    <location>
        <begin position="2"/>
        <end position="400"/>
    </location>
</feature>
<gene>
    <name evidence="7" type="primary">dadA</name>
    <name evidence="9" type="ORF">JQU52_01620</name>
</gene>
<comment type="catalytic activity">
    <reaction evidence="6 7">
        <text>a D-alpha-amino acid + A + H2O = a 2-oxocarboxylate + AH2 + NH4(+)</text>
        <dbReference type="Rhea" id="RHEA:18125"/>
        <dbReference type="ChEBI" id="CHEBI:13193"/>
        <dbReference type="ChEBI" id="CHEBI:15377"/>
        <dbReference type="ChEBI" id="CHEBI:17499"/>
        <dbReference type="ChEBI" id="CHEBI:28938"/>
        <dbReference type="ChEBI" id="CHEBI:35179"/>
        <dbReference type="ChEBI" id="CHEBI:59871"/>
    </reaction>
</comment>
<keyword evidence="4 7" id="KW-0274">FAD</keyword>
<feature type="binding site" evidence="7">
    <location>
        <begin position="3"/>
        <end position="17"/>
    </location>
    <ligand>
        <name>FAD</name>
        <dbReference type="ChEBI" id="CHEBI:57692"/>
    </ligand>
</feature>
<evidence type="ECO:0000256" key="7">
    <source>
        <dbReference type="HAMAP-Rule" id="MF_01202"/>
    </source>
</evidence>
<evidence type="ECO:0000256" key="6">
    <source>
        <dbReference type="ARBA" id="ARBA00047884"/>
    </source>
</evidence>
<evidence type="ECO:0000256" key="2">
    <source>
        <dbReference type="ARBA" id="ARBA00009410"/>
    </source>
</evidence>
<evidence type="ECO:0000256" key="4">
    <source>
        <dbReference type="ARBA" id="ARBA00022827"/>
    </source>
</evidence>